<evidence type="ECO:0000313" key="1">
    <source>
        <dbReference type="EMBL" id="CQR53237.1"/>
    </source>
</evidence>
<sequence length="152" mass="16536">MGTIRESVRIPLGDLRQQVADSFGVAASLVEIHGIRLEDGAIEVEASYPDGEDVPVVELFVTDPTGHTESYVTELDGAKNLLIAGEDVLVELVDYDPERGEVFVSVKHRQDGEMVTVLGCGEKWVVPVERDGVEESIRCRIQSAVGPTDEES</sequence>
<gene>
    <name evidence="1" type="ORF">BN996_03533</name>
</gene>
<dbReference type="AlphaFoldDB" id="A0A0D6JVZ1"/>
<organism evidence="1 2">
    <name type="scientific">Haloferax massiliensis</name>
    <dbReference type="NCBI Taxonomy" id="1476858"/>
    <lineage>
        <taxon>Archaea</taxon>
        <taxon>Methanobacteriati</taxon>
        <taxon>Methanobacteriota</taxon>
        <taxon>Stenosarchaea group</taxon>
        <taxon>Halobacteria</taxon>
        <taxon>Halobacteriales</taxon>
        <taxon>Haloferacaceae</taxon>
        <taxon>Haloferax</taxon>
    </lineage>
</organism>
<dbReference type="EMBL" id="CSTE01000005">
    <property type="protein sequence ID" value="CQR53237.1"/>
    <property type="molecule type" value="Genomic_DNA"/>
</dbReference>
<proteinExistence type="predicted"/>
<evidence type="ECO:0000313" key="2">
    <source>
        <dbReference type="Proteomes" id="UP000198902"/>
    </source>
</evidence>
<name>A0A0D6JVZ1_9EURY</name>
<dbReference type="OrthoDB" id="285096at2157"/>
<protein>
    <submittedName>
        <fullName evidence="1">Uncharacterized protein</fullName>
    </submittedName>
</protein>
<reference evidence="2" key="1">
    <citation type="submission" date="2015-03" db="EMBL/GenBank/DDBJ databases">
        <authorList>
            <person name="Urmite Genomes"/>
        </authorList>
    </citation>
    <scope>NUCLEOTIDE SEQUENCE [LARGE SCALE GENOMIC DNA]</scope>
    <source>
        <strain evidence="2">Arc-Hr</strain>
    </source>
</reference>
<accession>A0A0D6JVZ1</accession>
<dbReference type="Proteomes" id="UP000198902">
    <property type="component" value="Unassembled WGS sequence"/>
</dbReference>
<dbReference type="RefSeq" id="WP_089781192.1">
    <property type="nucleotide sequence ID" value="NZ_CABLRR010000005.1"/>
</dbReference>
<keyword evidence="2" id="KW-1185">Reference proteome</keyword>